<organism evidence="6 7">
    <name type="scientific">Candidatus Viadribacter manganicus</name>
    <dbReference type="NCBI Taxonomy" id="1759059"/>
    <lineage>
        <taxon>Bacteria</taxon>
        <taxon>Pseudomonadati</taxon>
        <taxon>Pseudomonadota</taxon>
        <taxon>Alphaproteobacteria</taxon>
        <taxon>Hyphomonadales</taxon>
        <taxon>Hyphomonadaceae</taxon>
        <taxon>Candidatus Viadribacter</taxon>
    </lineage>
</organism>
<evidence type="ECO:0000256" key="3">
    <source>
        <dbReference type="ARBA" id="ARBA00022723"/>
    </source>
</evidence>
<dbReference type="NCBIfam" id="NF033749">
    <property type="entry name" value="bact_hemeryth"/>
    <property type="match status" value="1"/>
</dbReference>
<evidence type="ECO:0000256" key="1">
    <source>
        <dbReference type="ARBA" id="ARBA00010587"/>
    </source>
</evidence>
<dbReference type="InParanoid" id="A0A1B1AIX6"/>
<dbReference type="NCBIfam" id="TIGR02481">
    <property type="entry name" value="hemeryth_dom"/>
    <property type="match status" value="1"/>
</dbReference>
<gene>
    <name evidence="6" type="ORF">ATE48_11615</name>
</gene>
<dbReference type="InterPro" id="IPR012312">
    <property type="entry name" value="Hemerythrin-like"/>
</dbReference>
<dbReference type="EMBL" id="CP013244">
    <property type="protein sequence ID" value="ANP46519.1"/>
    <property type="molecule type" value="Genomic_DNA"/>
</dbReference>
<dbReference type="InterPro" id="IPR050669">
    <property type="entry name" value="Hemerythrin"/>
</dbReference>
<dbReference type="CDD" id="cd12107">
    <property type="entry name" value="Hemerythrin"/>
    <property type="match status" value="1"/>
</dbReference>
<dbReference type="OrthoDB" id="7305302at2"/>
<dbReference type="Proteomes" id="UP000092498">
    <property type="component" value="Chromosome"/>
</dbReference>
<evidence type="ECO:0000256" key="4">
    <source>
        <dbReference type="ARBA" id="ARBA00023004"/>
    </source>
</evidence>
<keyword evidence="2" id="KW-0813">Transport</keyword>
<evidence type="ECO:0000256" key="2">
    <source>
        <dbReference type="ARBA" id="ARBA00022621"/>
    </source>
</evidence>
<feature type="domain" description="Hemerythrin-like" evidence="5">
    <location>
        <begin position="23"/>
        <end position="136"/>
    </location>
</feature>
<dbReference type="InterPro" id="IPR035938">
    <property type="entry name" value="Hemerythrin-like_sf"/>
</dbReference>
<dbReference type="KEGG" id="cbot:ATE48_11615"/>
<dbReference type="GO" id="GO:0005344">
    <property type="term" value="F:oxygen carrier activity"/>
    <property type="evidence" value="ECO:0007669"/>
    <property type="project" value="UniProtKB-KW"/>
</dbReference>
<dbReference type="Gene3D" id="1.20.120.50">
    <property type="entry name" value="Hemerythrin-like"/>
    <property type="match status" value="1"/>
</dbReference>
<evidence type="ECO:0000259" key="5">
    <source>
        <dbReference type="Pfam" id="PF01814"/>
    </source>
</evidence>
<keyword evidence="3" id="KW-0479">Metal-binding</keyword>
<proteinExistence type="inferred from homology"/>
<dbReference type="PROSITE" id="PS00550">
    <property type="entry name" value="HEMERYTHRINS"/>
    <property type="match status" value="1"/>
</dbReference>
<dbReference type="Pfam" id="PF01814">
    <property type="entry name" value="Hemerythrin"/>
    <property type="match status" value="1"/>
</dbReference>
<dbReference type="InterPro" id="IPR012827">
    <property type="entry name" value="Hemerythrin_metal-bd"/>
</dbReference>
<name>A0A1B1AIX6_9PROT</name>
<protein>
    <recommendedName>
        <fullName evidence="5">Hemerythrin-like domain-containing protein</fullName>
    </recommendedName>
</protein>
<dbReference type="STRING" id="1759059.ATE48_11615"/>
<reference evidence="6 7" key="1">
    <citation type="submission" date="2015-11" db="EMBL/GenBank/DDBJ databases">
        <title>Whole-Genome Sequence of Candidatus Oderbacter manganicum from the National Park Lower Oder Valley, Germany.</title>
        <authorList>
            <person name="Braun B."/>
            <person name="Liere K."/>
            <person name="Szewzyk U."/>
        </authorList>
    </citation>
    <scope>NUCLEOTIDE SEQUENCE [LARGE SCALE GENOMIC DNA]</scope>
    <source>
        <strain evidence="6 7">OTSz_A_272</strain>
    </source>
</reference>
<dbReference type="SUPFAM" id="SSF47188">
    <property type="entry name" value="Hemerythrin-like"/>
    <property type="match status" value="1"/>
</dbReference>
<comment type="similarity">
    <text evidence="1">Belongs to the hemerythrin family.</text>
</comment>
<dbReference type="AlphaFoldDB" id="A0A1B1AIX6"/>
<dbReference type="PANTHER" id="PTHR37164">
    <property type="entry name" value="BACTERIOHEMERYTHRIN"/>
    <property type="match status" value="1"/>
</dbReference>
<evidence type="ECO:0000313" key="7">
    <source>
        <dbReference type="Proteomes" id="UP000092498"/>
    </source>
</evidence>
<dbReference type="InterPro" id="IPR016131">
    <property type="entry name" value="Haemerythrin_Fe_BS"/>
</dbReference>
<keyword evidence="4" id="KW-0408">Iron</keyword>
<dbReference type="PANTHER" id="PTHR37164:SF1">
    <property type="entry name" value="BACTERIOHEMERYTHRIN"/>
    <property type="match status" value="1"/>
</dbReference>
<keyword evidence="7" id="KW-1185">Reference proteome</keyword>
<dbReference type="GO" id="GO:0046872">
    <property type="term" value="F:metal ion binding"/>
    <property type="evidence" value="ECO:0007669"/>
    <property type="project" value="UniProtKB-KW"/>
</dbReference>
<sequence length="150" mass="16944">MTDHPIREAVMPIMTWDDSLDIGVHDMNREHRDILDAMNAIYDATQAGKKGQPVIAMINHLGAVTARHFRDEEIFMAKIDYADLENHKRVHTKLLKDFAMHQAAAVAADGVPTTEFFQFLRLWLAAHIKCIDRKYADYSRAPKGAAGSAR</sequence>
<accession>A0A1B1AIX6</accession>
<evidence type="ECO:0000313" key="6">
    <source>
        <dbReference type="EMBL" id="ANP46519.1"/>
    </source>
</evidence>
<keyword evidence="2" id="KW-0561">Oxygen transport</keyword>